<dbReference type="EMBL" id="KQ416137">
    <property type="protein sequence ID" value="KOF98469.1"/>
    <property type="molecule type" value="Genomic_DNA"/>
</dbReference>
<dbReference type="AlphaFoldDB" id="A0A0L8IAN3"/>
<reference evidence="1" key="1">
    <citation type="submission" date="2015-07" db="EMBL/GenBank/DDBJ databases">
        <title>MeaNS - Measles Nucleotide Surveillance Program.</title>
        <authorList>
            <person name="Tran T."/>
            <person name="Druce J."/>
        </authorList>
    </citation>
    <scope>NUCLEOTIDE SEQUENCE</scope>
    <source>
        <strain evidence="1">UCB-OBI-ISO-001</strain>
        <tissue evidence="1">Gonad</tissue>
    </source>
</reference>
<gene>
    <name evidence="1" type="ORF">OCBIM_22025092mg</name>
</gene>
<accession>A0A0L8IAN3</accession>
<proteinExistence type="predicted"/>
<organism evidence="1">
    <name type="scientific">Octopus bimaculoides</name>
    <name type="common">California two-spotted octopus</name>
    <dbReference type="NCBI Taxonomy" id="37653"/>
    <lineage>
        <taxon>Eukaryota</taxon>
        <taxon>Metazoa</taxon>
        <taxon>Spiralia</taxon>
        <taxon>Lophotrochozoa</taxon>
        <taxon>Mollusca</taxon>
        <taxon>Cephalopoda</taxon>
        <taxon>Coleoidea</taxon>
        <taxon>Octopodiformes</taxon>
        <taxon>Octopoda</taxon>
        <taxon>Incirrata</taxon>
        <taxon>Octopodidae</taxon>
        <taxon>Octopus</taxon>
    </lineage>
</organism>
<sequence>MVLSWRSLTQHSVVSARTLVTFDQNRADSWRFSMMYPVIGEPPSSDGAFHLMLIAVRWTSVTVRGPIGLDGTTENMIYILYKIK</sequence>
<name>A0A0L8IAN3_OCTBM</name>
<evidence type="ECO:0000313" key="1">
    <source>
        <dbReference type="EMBL" id="KOF98469.1"/>
    </source>
</evidence>
<protein>
    <submittedName>
        <fullName evidence="1">Uncharacterized protein</fullName>
    </submittedName>
</protein>